<dbReference type="EMBL" id="LXPE01000349">
    <property type="protein sequence ID" value="OBA24900.1"/>
    <property type="molecule type" value="Genomic_DNA"/>
</dbReference>
<evidence type="ECO:0000313" key="2">
    <source>
        <dbReference type="Proteomes" id="UP000092321"/>
    </source>
</evidence>
<comment type="caution">
    <text evidence="1">The sequence shown here is derived from an EMBL/GenBank/DDBJ whole genome shotgun (WGS) entry which is preliminary data.</text>
</comment>
<proteinExistence type="predicted"/>
<sequence length="786" mass="91971">MADINKVLPGDLNIYTRLLDYINNEDESTNPSSTVISSNDKKYLIRNNKNDNLISKLTTSVVNIKDNTSAENISKELSNINENVLQLKIDEPINSSANLMILLKSLPWDDSRLTLLIIEQLFKNLSFLTGVELYYEVFQKLKMKKLGVNNKELDIDDFRGNLQIDSLNLIENLRLLYAIKGKEFWSICMILAMKEIKLFDTVEELQKLIYWVDNSETSYLDTLLAKIDDKKLSEEELIVYCQALMFRGWKEDYHNIIKLINKDIDEKSGNINLYLKNIVIEACEHLEDNEQLFTIAQKLLKSLNDYKVLLKYVNVYETLHEDASKQDIVKLLDTEFNHFIETRNFRLIKVYLDHKFDNQFTSLKNYLDIFNNKLACIPDLKNLVPKDVLVDALNLYEPSSTRDFNIYQLTEKRENLPNIEDSSDYQENEIDEKLNNNKILLSAEDYVNIINKLDTLSRTYPEAFQFNLLKIVIYNNLTLNEKALKVYDDLSIKNLQKLSLDSLINNVIPEPSPNNEFNVMNEISNFGYILSLTLEKETYSKFANLVKFSLDISNSNVSLFKLLKAIKKQRFFGNKQYKTILNNLINTLLKFDIKNTKDDSLVLPYNLVNQWDYSSNDKELWYSLLNEFYILKSLDGGSLKYERIIDLIKNEKLPSDYESSENLLVWQSQFFKEYSDISNDNEKILTFLNDQDISLLITKYTQELDTIQPWQILSTYVVILETFKTLDSIKKFQTNKSLKNIIKPILKKIRDENIKFIEVYSAYFEAIEDIEIKKIIDTNKKLIKSL</sequence>
<dbReference type="Proteomes" id="UP000092321">
    <property type="component" value="Unassembled WGS sequence"/>
</dbReference>
<dbReference type="InterPro" id="IPR001611">
    <property type="entry name" value="Leu-rich_rpt"/>
</dbReference>
<name>A0A1B7T857_9ASCO</name>
<evidence type="ECO:0000313" key="1">
    <source>
        <dbReference type="EMBL" id="OBA24900.1"/>
    </source>
</evidence>
<dbReference type="InterPro" id="IPR019183">
    <property type="entry name" value="NAA25_NatB_aux_su"/>
</dbReference>
<dbReference type="Pfam" id="PF09797">
    <property type="entry name" value="NatB_MDM20"/>
    <property type="match status" value="1"/>
</dbReference>
<dbReference type="AlphaFoldDB" id="A0A1B7T857"/>
<accession>A0A1B7T857</accession>
<gene>
    <name evidence="1" type="ORF">HANVADRAFT_4284</name>
</gene>
<protein>
    <submittedName>
        <fullName evidence="1">Uncharacterized protein</fullName>
    </submittedName>
</protein>
<reference evidence="2" key="1">
    <citation type="journal article" date="2016" name="Proc. Natl. Acad. Sci. U.S.A.">
        <title>Comparative genomics of biotechnologically important yeasts.</title>
        <authorList>
            <person name="Riley R."/>
            <person name="Haridas S."/>
            <person name="Wolfe K.H."/>
            <person name="Lopes M.R."/>
            <person name="Hittinger C.T."/>
            <person name="Goeker M."/>
            <person name="Salamov A.A."/>
            <person name="Wisecaver J.H."/>
            <person name="Long T.M."/>
            <person name="Calvey C.H."/>
            <person name="Aerts A.L."/>
            <person name="Barry K.W."/>
            <person name="Choi C."/>
            <person name="Clum A."/>
            <person name="Coughlan A.Y."/>
            <person name="Deshpande S."/>
            <person name="Douglass A.P."/>
            <person name="Hanson S.J."/>
            <person name="Klenk H.-P."/>
            <person name="LaButti K.M."/>
            <person name="Lapidus A."/>
            <person name="Lindquist E.A."/>
            <person name="Lipzen A.M."/>
            <person name="Meier-Kolthoff J.P."/>
            <person name="Ohm R.A."/>
            <person name="Otillar R.P."/>
            <person name="Pangilinan J.L."/>
            <person name="Peng Y."/>
            <person name="Rokas A."/>
            <person name="Rosa C.A."/>
            <person name="Scheuner C."/>
            <person name="Sibirny A.A."/>
            <person name="Slot J.C."/>
            <person name="Stielow J.B."/>
            <person name="Sun H."/>
            <person name="Kurtzman C.P."/>
            <person name="Blackwell M."/>
            <person name="Grigoriev I.V."/>
            <person name="Jeffries T.W."/>
        </authorList>
    </citation>
    <scope>NUCLEOTIDE SEQUENCE [LARGE SCALE GENOMIC DNA]</scope>
    <source>
        <strain evidence="2">NRRL Y-1626</strain>
    </source>
</reference>
<dbReference type="PROSITE" id="PS51450">
    <property type="entry name" value="LRR"/>
    <property type="match status" value="1"/>
</dbReference>
<dbReference type="OrthoDB" id="3971534at2759"/>
<organism evidence="1 2">
    <name type="scientific">Hanseniaspora valbyensis NRRL Y-1626</name>
    <dbReference type="NCBI Taxonomy" id="766949"/>
    <lineage>
        <taxon>Eukaryota</taxon>
        <taxon>Fungi</taxon>
        <taxon>Dikarya</taxon>
        <taxon>Ascomycota</taxon>
        <taxon>Saccharomycotina</taxon>
        <taxon>Saccharomycetes</taxon>
        <taxon>Saccharomycodales</taxon>
        <taxon>Saccharomycodaceae</taxon>
        <taxon>Hanseniaspora</taxon>
    </lineage>
</organism>
<keyword evidence="2" id="KW-1185">Reference proteome</keyword>